<evidence type="ECO:0000259" key="4">
    <source>
        <dbReference type="Pfam" id="PF01753"/>
    </source>
</evidence>
<feature type="domain" description="MYND-type" evidence="4">
    <location>
        <begin position="138"/>
        <end position="165"/>
    </location>
</feature>
<evidence type="ECO:0000313" key="5">
    <source>
        <dbReference type="EMBL" id="KAK8034430.1"/>
    </source>
</evidence>
<reference evidence="5 6" key="1">
    <citation type="submission" date="2023-01" db="EMBL/GenBank/DDBJ databases">
        <title>Analysis of 21 Apiospora genomes using comparative genomics revels a genus with tremendous synthesis potential of carbohydrate active enzymes and secondary metabolites.</title>
        <authorList>
            <person name="Sorensen T."/>
        </authorList>
    </citation>
    <scope>NUCLEOTIDE SEQUENCE [LARGE SCALE GENOMIC DNA]</scope>
    <source>
        <strain evidence="5 6">CBS 33761</strain>
    </source>
</reference>
<dbReference type="Proteomes" id="UP001444661">
    <property type="component" value="Unassembled WGS sequence"/>
</dbReference>
<keyword evidence="3" id="KW-0862">Zinc</keyword>
<dbReference type="Pfam" id="PF01753">
    <property type="entry name" value="zf-MYND"/>
    <property type="match status" value="1"/>
</dbReference>
<evidence type="ECO:0000256" key="3">
    <source>
        <dbReference type="ARBA" id="ARBA00022833"/>
    </source>
</evidence>
<comment type="caution">
    <text evidence="5">The sequence shown here is derived from an EMBL/GenBank/DDBJ whole genome shotgun (WGS) entry which is preliminary data.</text>
</comment>
<evidence type="ECO:0000313" key="6">
    <source>
        <dbReference type="Proteomes" id="UP001444661"/>
    </source>
</evidence>
<dbReference type="Gene3D" id="6.10.140.2220">
    <property type="match status" value="1"/>
</dbReference>
<dbReference type="EMBL" id="JAQQWK010000009">
    <property type="protein sequence ID" value="KAK8034430.1"/>
    <property type="molecule type" value="Genomic_DNA"/>
</dbReference>
<proteinExistence type="predicted"/>
<keyword evidence="1" id="KW-0479">Metal-binding</keyword>
<dbReference type="InterPro" id="IPR002893">
    <property type="entry name" value="Znf_MYND"/>
</dbReference>
<dbReference type="SUPFAM" id="SSF144232">
    <property type="entry name" value="HIT/MYND zinc finger-like"/>
    <property type="match status" value="1"/>
</dbReference>
<dbReference type="Gene3D" id="1.10.220.160">
    <property type="match status" value="1"/>
</dbReference>
<evidence type="ECO:0000256" key="2">
    <source>
        <dbReference type="ARBA" id="ARBA00022771"/>
    </source>
</evidence>
<keyword evidence="6" id="KW-1185">Reference proteome</keyword>
<accession>A0ABR1SL38</accession>
<name>A0ABR1SL38_9PEZI</name>
<organism evidence="5 6">
    <name type="scientific">Apiospora rasikravindrae</name>
    <dbReference type="NCBI Taxonomy" id="990691"/>
    <lineage>
        <taxon>Eukaryota</taxon>
        <taxon>Fungi</taxon>
        <taxon>Dikarya</taxon>
        <taxon>Ascomycota</taxon>
        <taxon>Pezizomycotina</taxon>
        <taxon>Sordariomycetes</taxon>
        <taxon>Xylariomycetidae</taxon>
        <taxon>Amphisphaeriales</taxon>
        <taxon>Apiosporaceae</taxon>
        <taxon>Apiospora</taxon>
    </lineage>
</organism>
<keyword evidence="2" id="KW-0863">Zinc-finger</keyword>
<protein>
    <submittedName>
        <fullName evidence="5">MYND finger protein</fullName>
    </submittedName>
</protein>
<sequence length="298" mass="33239">MPHLSTWANHFSLPQRNPRAWLSHTPDPIGRASPRLLPPSRISGGHHKASLTTRQDACEYKRTLVAEARVEPKPRDGRAVLLALTLAMLAGKECCDDGARMHRVPDALRGSLLTVSARSEVITHIAATLGWTWDRRPRLCTGCKAIAYCGVACQKADWARVHKEEYKVFRRVQTAAAGRPLPTPVPALVQILLLTEKLESSTGLRLENRVEDFRRHSNGRRRRAQAARGAVVSGSGTAGHPRVGLVAWLRIRNTLRHFTATSRLEEAGMVRIDYTGQTQPFFHDTVYEHPVIFKPVLL</sequence>
<gene>
    <name evidence="5" type="ORF">PG993_009425</name>
</gene>
<evidence type="ECO:0000256" key="1">
    <source>
        <dbReference type="ARBA" id="ARBA00022723"/>
    </source>
</evidence>